<comment type="caution">
    <text evidence="1">The sequence shown here is derived from an EMBL/GenBank/DDBJ whole genome shotgun (WGS) entry which is preliminary data.</text>
</comment>
<dbReference type="OrthoDB" id="8883994at2759"/>
<sequence length="223" mass="25347">METDLDFDNPYNSDERQFDSAMNDSTINGDEDHGLLYHEVWENTHRAEIDEDFVENHETLPSVDVQADGRFGVIFKLMKVSLIWLRLEIMAALLCVVSDIPDSRKVCGFNGHHSRMGCNKCTKAFEVGGVGVPNDYSGFENCRGRNGEEHRRQIDEVLAQTTQEARSATEALYGARYSELLRLPYFDCVRFTVVDPMHNLFLGTAKHLVEVWLQVLTLSANDL</sequence>
<accession>A0A7D9L964</accession>
<name>A0A7D9L964_PARCT</name>
<gene>
    <name evidence="1" type="ORF">PACLA_8A059596</name>
</gene>
<dbReference type="AlphaFoldDB" id="A0A7D9L964"/>
<reference evidence="1" key="1">
    <citation type="submission" date="2020-04" db="EMBL/GenBank/DDBJ databases">
        <authorList>
            <person name="Alioto T."/>
            <person name="Alioto T."/>
            <person name="Gomez Garrido J."/>
        </authorList>
    </citation>
    <scope>NUCLEOTIDE SEQUENCE</scope>
    <source>
        <strain evidence="1">A484AB</strain>
    </source>
</reference>
<evidence type="ECO:0000313" key="1">
    <source>
        <dbReference type="EMBL" id="CAB4028333.1"/>
    </source>
</evidence>
<dbReference type="PANTHER" id="PTHR46579">
    <property type="entry name" value="F5/8 TYPE C DOMAIN-CONTAINING PROTEIN-RELATED"/>
    <property type="match status" value="1"/>
</dbReference>
<dbReference type="EMBL" id="CACRXK020015410">
    <property type="protein sequence ID" value="CAB4028333.1"/>
    <property type="molecule type" value="Genomic_DNA"/>
</dbReference>
<dbReference type="Proteomes" id="UP001152795">
    <property type="component" value="Unassembled WGS sequence"/>
</dbReference>
<organism evidence="1 2">
    <name type="scientific">Paramuricea clavata</name>
    <name type="common">Red gorgonian</name>
    <name type="synonym">Violescent sea-whip</name>
    <dbReference type="NCBI Taxonomy" id="317549"/>
    <lineage>
        <taxon>Eukaryota</taxon>
        <taxon>Metazoa</taxon>
        <taxon>Cnidaria</taxon>
        <taxon>Anthozoa</taxon>
        <taxon>Octocorallia</taxon>
        <taxon>Malacalcyonacea</taxon>
        <taxon>Plexauridae</taxon>
        <taxon>Paramuricea</taxon>
    </lineage>
</organism>
<protein>
    <submittedName>
        <fullName evidence="1">Uncharacterized protein</fullName>
    </submittedName>
</protein>
<keyword evidence="2" id="KW-1185">Reference proteome</keyword>
<proteinExistence type="predicted"/>
<evidence type="ECO:0000313" key="2">
    <source>
        <dbReference type="Proteomes" id="UP001152795"/>
    </source>
</evidence>
<dbReference type="PANTHER" id="PTHR46579:SF2">
    <property type="entry name" value="C2H2-TYPE DOMAIN-CONTAINING PROTEIN"/>
    <property type="match status" value="1"/>
</dbReference>